<dbReference type="Pfam" id="PF04791">
    <property type="entry name" value="LMBR1"/>
    <property type="match status" value="1"/>
</dbReference>
<feature type="compositionally biased region" description="Low complexity" evidence="6">
    <location>
        <begin position="645"/>
        <end position="658"/>
    </location>
</feature>
<evidence type="ECO:0000256" key="6">
    <source>
        <dbReference type="SAM" id="MobiDB-lite"/>
    </source>
</evidence>
<dbReference type="OrthoDB" id="203099at2759"/>
<keyword evidence="4 7" id="KW-1133">Transmembrane helix</keyword>
<evidence type="ECO:0000256" key="5">
    <source>
        <dbReference type="ARBA" id="ARBA00023136"/>
    </source>
</evidence>
<feature type="transmembrane region" description="Helical" evidence="7">
    <location>
        <begin position="386"/>
        <end position="407"/>
    </location>
</feature>
<evidence type="ECO:0000256" key="3">
    <source>
        <dbReference type="ARBA" id="ARBA00022692"/>
    </source>
</evidence>
<feature type="transmembrane region" description="Helical" evidence="7">
    <location>
        <begin position="112"/>
        <end position="131"/>
    </location>
</feature>
<feature type="transmembrane region" description="Helical" evidence="7">
    <location>
        <begin position="79"/>
        <end position="100"/>
    </location>
</feature>
<comment type="subcellular location">
    <subcellularLocation>
        <location evidence="1">Membrane</location>
        <topology evidence="1">Multi-pass membrane protein</topology>
    </subcellularLocation>
</comment>
<feature type="region of interest" description="Disordered" evidence="6">
    <location>
        <begin position="605"/>
        <end position="713"/>
    </location>
</feature>
<evidence type="ECO:0000256" key="4">
    <source>
        <dbReference type="ARBA" id="ARBA00022989"/>
    </source>
</evidence>
<dbReference type="GO" id="GO:0016020">
    <property type="term" value="C:membrane"/>
    <property type="evidence" value="ECO:0007669"/>
    <property type="project" value="UniProtKB-SubCell"/>
</dbReference>
<feature type="transmembrane region" description="Helical" evidence="7">
    <location>
        <begin position="137"/>
        <end position="164"/>
    </location>
</feature>
<dbReference type="PANTHER" id="PTHR21355:SF0">
    <property type="entry name" value="G-PROTEIN COUPLED RECEPTOR-ASSOCIATED PROTEIN LMBRD2"/>
    <property type="match status" value="1"/>
</dbReference>
<proteinExistence type="inferred from homology"/>
<evidence type="ECO:0000256" key="7">
    <source>
        <dbReference type="SAM" id="Phobius"/>
    </source>
</evidence>
<dbReference type="EMBL" id="LHPF02000011">
    <property type="protein sequence ID" value="PSC72204.1"/>
    <property type="molecule type" value="Genomic_DNA"/>
</dbReference>
<dbReference type="AlphaFoldDB" id="A0A2P6VDM5"/>
<organism evidence="8 9">
    <name type="scientific">Micractinium conductrix</name>
    <dbReference type="NCBI Taxonomy" id="554055"/>
    <lineage>
        <taxon>Eukaryota</taxon>
        <taxon>Viridiplantae</taxon>
        <taxon>Chlorophyta</taxon>
        <taxon>core chlorophytes</taxon>
        <taxon>Trebouxiophyceae</taxon>
        <taxon>Chlorellales</taxon>
        <taxon>Chlorellaceae</taxon>
        <taxon>Chlorella clade</taxon>
        <taxon>Micractinium</taxon>
    </lineage>
</organism>
<name>A0A2P6VDM5_9CHLO</name>
<reference evidence="8 9" key="1">
    <citation type="journal article" date="2018" name="Plant J.">
        <title>Genome sequences of Chlorella sorokiniana UTEX 1602 and Micractinium conductrix SAG 241.80: implications to maltose excretion by a green alga.</title>
        <authorList>
            <person name="Arriola M.B."/>
            <person name="Velmurugan N."/>
            <person name="Zhang Y."/>
            <person name="Plunkett M.H."/>
            <person name="Hondzo H."/>
            <person name="Barney B.M."/>
        </authorList>
    </citation>
    <scope>NUCLEOTIDE SEQUENCE [LARGE SCALE GENOMIC DNA]</scope>
    <source>
        <strain evidence="8 9">SAG 241.80</strain>
    </source>
</reference>
<dbReference type="InterPro" id="IPR051584">
    <property type="entry name" value="GPCR-associated_LMBR1"/>
</dbReference>
<gene>
    <name evidence="8" type="ORF">C2E20_4463</name>
</gene>
<sequence>MWAFYIVAMVAVAFAVVYLLHKMTAPKVSPVVLAVTYVGWLTALSVVALVPLDVFSALAGDDPGPLGVLWSISYWSTQVLTWAVIPVLQGYAISGAFSILGRLRSSLMRLWVFYLIIGALAAAGVVAALAAGKLTLATLPALIFTLSNTYGLVVIIALLGYGLVEIPRIFWRRSWPETRLKWHYHRVGRAADKLTDASDELEKVLAIVLATSQQVPRAEARLRHYMDLIIKYADEYSPVRLDALARSKVSIDRLEESDLDYATSVQSLARLRGRLKLAVANFVGCCGEYMSFVKKAIDLEAVCKARQHGVTVPPNGQKGWWAELRWGYKCRGRPWVLRVTALLAAAASVVVVWSEATIGSGRSPDLSPLSLMLRAVPHSREFGEQLLVALPLIYMCACAYFSLLKLGNFSFYHVVPHGTWAYSLLLSSSQMARFAAPLCFNFLHVIRMNDLNQGEQKMVFFQKMGAMNSDVPILGQDFNTWFPMTMVIYVALLSLNWWERCCSKIFIANRFRFEAESADDEHTTRGMRLVHSEVDAISKGWPMGDGIGLFGVGSSRSGLPGAGGASGKQRGSGAVGEQSVELNARASPGKAGGSSELAAPQQQAVGRGPLFGGGSSSAGGGTSGSSSTAAAMREKYGNRSNGSLAGDAAAAAPAAAGPSTRRQQVEDDGAVDALFARVEGRPARQTGTTRLLDQPADSAGSSYAMPFNWKRGR</sequence>
<evidence type="ECO:0000256" key="2">
    <source>
        <dbReference type="ARBA" id="ARBA00010487"/>
    </source>
</evidence>
<comment type="similarity">
    <text evidence="2">Belongs to the LIMR family.</text>
</comment>
<evidence type="ECO:0000313" key="9">
    <source>
        <dbReference type="Proteomes" id="UP000239649"/>
    </source>
</evidence>
<keyword evidence="5 7" id="KW-0472">Membrane</keyword>
<feature type="transmembrane region" description="Helical" evidence="7">
    <location>
        <begin position="335"/>
        <end position="354"/>
    </location>
</feature>
<keyword evidence="3 7" id="KW-0812">Transmembrane</keyword>
<comment type="caution">
    <text evidence="8">The sequence shown here is derived from an EMBL/GenBank/DDBJ whole genome shotgun (WGS) entry which is preliminary data.</text>
</comment>
<accession>A0A2P6VDM5</accession>
<keyword evidence="9" id="KW-1185">Reference proteome</keyword>
<evidence type="ECO:0000256" key="1">
    <source>
        <dbReference type="ARBA" id="ARBA00004141"/>
    </source>
</evidence>
<dbReference type="Proteomes" id="UP000239649">
    <property type="component" value="Unassembled WGS sequence"/>
</dbReference>
<evidence type="ECO:0000313" key="8">
    <source>
        <dbReference type="EMBL" id="PSC72204.1"/>
    </source>
</evidence>
<protein>
    <submittedName>
        <fullName evidence="8">LMBR1 domain-containing 2</fullName>
    </submittedName>
</protein>
<feature type="transmembrane region" description="Helical" evidence="7">
    <location>
        <begin position="37"/>
        <end position="59"/>
    </location>
</feature>
<dbReference type="InterPro" id="IPR006876">
    <property type="entry name" value="LMBR1-like_membr_prot"/>
</dbReference>
<dbReference type="PANTHER" id="PTHR21355">
    <property type="entry name" value="G-PROTEIN COUPLED RECEPTOR-ASSOCIATED PROTEIN LMBRD2"/>
    <property type="match status" value="1"/>
</dbReference>
<feature type="compositionally biased region" description="Gly residues" evidence="6">
    <location>
        <begin position="609"/>
        <end position="623"/>
    </location>
</feature>
<feature type="transmembrane region" description="Helical" evidence="7">
    <location>
        <begin position="6"/>
        <end position="25"/>
    </location>
</feature>